<proteinExistence type="predicted"/>
<gene>
    <name evidence="2" type="ORF">A3A39_02230</name>
</gene>
<keyword evidence="1" id="KW-0472">Membrane</keyword>
<accession>A0A1F6F191</accession>
<reference evidence="2 3" key="1">
    <citation type="journal article" date="2016" name="Nat. Commun.">
        <title>Thousands of microbial genomes shed light on interconnected biogeochemical processes in an aquifer system.</title>
        <authorList>
            <person name="Anantharaman K."/>
            <person name="Brown C.T."/>
            <person name="Hug L.A."/>
            <person name="Sharon I."/>
            <person name="Castelle C.J."/>
            <person name="Probst A.J."/>
            <person name="Thomas B.C."/>
            <person name="Singh A."/>
            <person name="Wilkins M.J."/>
            <person name="Karaoz U."/>
            <person name="Brodie E.L."/>
            <person name="Williams K.H."/>
            <person name="Hubbard S.S."/>
            <person name="Banfield J.F."/>
        </authorList>
    </citation>
    <scope>NUCLEOTIDE SEQUENCE [LARGE SCALE GENOMIC DNA]</scope>
</reference>
<evidence type="ECO:0000313" key="2">
    <source>
        <dbReference type="EMBL" id="OGG79621.1"/>
    </source>
</evidence>
<dbReference type="Proteomes" id="UP000177372">
    <property type="component" value="Unassembled WGS sequence"/>
</dbReference>
<comment type="caution">
    <text evidence="2">The sequence shown here is derived from an EMBL/GenBank/DDBJ whole genome shotgun (WGS) entry which is preliminary data.</text>
</comment>
<protein>
    <submittedName>
        <fullName evidence="2">Uncharacterized protein</fullName>
    </submittedName>
</protein>
<dbReference type="STRING" id="1798512.A3A39_02230"/>
<dbReference type="EMBL" id="MFLZ01000022">
    <property type="protein sequence ID" value="OGG79621.1"/>
    <property type="molecule type" value="Genomic_DNA"/>
</dbReference>
<evidence type="ECO:0000256" key="1">
    <source>
        <dbReference type="SAM" id="Phobius"/>
    </source>
</evidence>
<feature type="transmembrane region" description="Helical" evidence="1">
    <location>
        <begin position="15"/>
        <end position="38"/>
    </location>
</feature>
<keyword evidence="1" id="KW-0812">Transmembrane</keyword>
<sequence>MNTTIRARSFVRFGLTFLIGVVIGIAILSAFAANYAYFTLRAEFTRFRDSTLRVRSALFQRAMLLYGIVVSIDTSERTLVAEFRDQLVASGGPIRLRVRVPEDALIVRQSLLASGTEYVALSEETNAQFSDIAQGTRIAVILENAARRVVPETSVVIFGNPL</sequence>
<name>A0A1F6F191_9BACT</name>
<organism evidence="2 3">
    <name type="scientific">Candidatus Kaiserbacteria bacterium RIFCSPLOWO2_01_FULL_54_13</name>
    <dbReference type="NCBI Taxonomy" id="1798512"/>
    <lineage>
        <taxon>Bacteria</taxon>
        <taxon>Candidatus Kaiseribacteriota</taxon>
    </lineage>
</organism>
<evidence type="ECO:0000313" key="3">
    <source>
        <dbReference type="Proteomes" id="UP000177372"/>
    </source>
</evidence>
<keyword evidence="1" id="KW-1133">Transmembrane helix</keyword>
<dbReference type="AlphaFoldDB" id="A0A1F6F191"/>